<evidence type="ECO:0000256" key="1">
    <source>
        <dbReference type="RuleBase" id="RU363044"/>
    </source>
</evidence>
<accession>A0A1X6NQC0</accession>
<reference evidence="3 4" key="1">
    <citation type="submission" date="2017-03" db="EMBL/GenBank/DDBJ databases">
        <title>WGS assembly of Porphyra umbilicalis.</title>
        <authorList>
            <person name="Brawley S.H."/>
            <person name="Blouin N.A."/>
            <person name="Ficko-Blean E."/>
            <person name="Wheeler G.L."/>
            <person name="Lohr M."/>
            <person name="Goodson H.V."/>
            <person name="Jenkins J.W."/>
            <person name="Blaby-Haas C.E."/>
            <person name="Helliwell K.E."/>
            <person name="Chan C."/>
            <person name="Marriage T."/>
            <person name="Bhattacharya D."/>
            <person name="Klein A.S."/>
            <person name="Badis Y."/>
            <person name="Brodie J."/>
            <person name="Cao Y."/>
            <person name="Collen J."/>
            <person name="Dittami S.M."/>
            <person name="Gachon C.M."/>
            <person name="Green B.R."/>
            <person name="Karpowicz S."/>
            <person name="Kim J.W."/>
            <person name="Kudahl U."/>
            <person name="Lin S."/>
            <person name="Michel G."/>
            <person name="Mittag M."/>
            <person name="Olson B.J."/>
            <person name="Pangilinan J."/>
            <person name="Peng Y."/>
            <person name="Qiu H."/>
            <person name="Shu S."/>
            <person name="Singer J.T."/>
            <person name="Smith A.G."/>
            <person name="Sprecher B.N."/>
            <person name="Wagner V."/>
            <person name="Wang W."/>
            <person name="Wang Z.-Y."/>
            <person name="Yan J."/>
            <person name="Yarish C."/>
            <person name="Zoeuner-Riek S."/>
            <person name="Zhuang Y."/>
            <person name="Zou Y."/>
            <person name="Lindquist E.A."/>
            <person name="Grimwood J."/>
            <person name="Barry K."/>
            <person name="Rokhsar D.S."/>
            <person name="Schmutz J."/>
            <person name="Stiller J.W."/>
            <person name="Grossman A.R."/>
            <person name="Prochnik S.E."/>
        </authorList>
    </citation>
    <scope>NUCLEOTIDE SEQUENCE [LARGE SCALE GENOMIC DNA]</scope>
    <source>
        <strain evidence="3">4086291</strain>
    </source>
</reference>
<proteinExistence type="inferred from homology"/>
<name>A0A1X6NQC0_PORUM</name>
<keyword evidence="4" id="KW-1185">Reference proteome</keyword>
<keyword evidence="1" id="KW-0378">Hydrolase</keyword>
<dbReference type="EMBL" id="KV919210">
    <property type="protein sequence ID" value="OSX70782.1"/>
    <property type="molecule type" value="Genomic_DNA"/>
</dbReference>
<keyword evidence="1" id="KW-0347">Helicase</keyword>
<evidence type="ECO:0000259" key="2">
    <source>
        <dbReference type="Pfam" id="PF05970"/>
    </source>
</evidence>
<dbReference type="InterPro" id="IPR051055">
    <property type="entry name" value="PIF1_helicase"/>
</dbReference>
<dbReference type="InterPro" id="IPR010285">
    <property type="entry name" value="DNA_helicase_pif1-like_DEAD"/>
</dbReference>
<comment type="catalytic activity">
    <reaction evidence="1">
        <text>ATP + H2O = ADP + phosphate + H(+)</text>
        <dbReference type="Rhea" id="RHEA:13065"/>
        <dbReference type="ChEBI" id="CHEBI:15377"/>
        <dbReference type="ChEBI" id="CHEBI:15378"/>
        <dbReference type="ChEBI" id="CHEBI:30616"/>
        <dbReference type="ChEBI" id="CHEBI:43474"/>
        <dbReference type="ChEBI" id="CHEBI:456216"/>
        <dbReference type="EC" id="5.6.2.3"/>
    </reaction>
</comment>
<keyword evidence="1" id="KW-0233">DNA recombination</keyword>
<dbReference type="PANTHER" id="PTHR47642:SF5">
    <property type="entry name" value="ATP-DEPENDENT DNA HELICASE"/>
    <property type="match status" value="1"/>
</dbReference>
<dbReference type="PANTHER" id="PTHR47642">
    <property type="entry name" value="ATP-DEPENDENT DNA HELICASE"/>
    <property type="match status" value="1"/>
</dbReference>
<dbReference type="Gene3D" id="3.40.50.300">
    <property type="entry name" value="P-loop containing nucleotide triphosphate hydrolases"/>
    <property type="match status" value="1"/>
</dbReference>
<evidence type="ECO:0000313" key="4">
    <source>
        <dbReference type="Proteomes" id="UP000218209"/>
    </source>
</evidence>
<dbReference type="GO" id="GO:0000723">
    <property type="term" value="P:telomere maintenance"/>
    <property type="evidence" value="ECO:0007669"/>
    <property type="project" value="InterPro"/>
</dbReference>
<sequence length="596" mass="64020">MSFPSSAISAEFVSVSSATAPSTVAHKRKRSRVSSGWLAFRRGAETLVANMLSKEQMAAALCFLRDSRSGECQVRGFSAAADAEAWVQPPRSPYGSRHDPRTSFIIDVDGNGGLTSCTSRDAAEADTIPFSAPGSRILPQTPKEGMRLSSIQKAGDLATKVLDEKADVFITGGAGVGKAFVLNTLQQVYNSRSESPGAFAVIAPTGVAAAHAGGQTCHGYFNLQPADLIHGMDVHKHASHLLRTKKVSDLAVARLQAVEVLCIDEVSMVSELMFSFMMAILRQVRSAANLPMPQIIAFGDFFQLPPVRPEQFPPSKVADWAFQSACWTEHFGTRCIELTVPHRHQDKGLAKMPQALRVGVVSGELQAVLEEKVRASKEETSTADATCVCSLWAEVDKHNDKRLKELVRAGNPVHVFSARDNYSLKSPAGVSAGMRALRTTVLAPSLLRVCVGSRVSWCGGNKLSHVGIVNGTSGTVVPFFGSHGRPVVRFKVTGGGHLDVACEPTLMEVPSISGGVLASLLQLPLLLSWDITVHRCQGLTLDHVTLDLAKAFAPGMVYVALSHVRSLEGLRVISFDRRSVSADPDAVAFYRSLTRL</sequence>
<comment type="similarity">
    <text evidence="1">Belongs to the helicase family.</text>
</comment>
<dbReference type="EC" id="5.6.2.3" evidence="1"/>
<feature type="domain" description="DNA helicase Pif1-like DEAD-box helicase" evidence="2">
    <location>
        <begin position="165"/>
        <end position="349"/>
    </location>
</feature>
<dbReference type="Proteomes" id="UP000218209">
    <property type="component" value="Unassembled WGS sequence"/>
</dbReference>
<keyword evidence="1" id="KW-0547">Nucleotide-binding</keyword>
<dbReference type="AlphaFoldDB" id="A0A1X6NQC0"/>
<keyword evidence="1" id="KW-0227">DNA damage</keyword>
<dbReference type="GO" id="GO:0006310">
    <property type="term" value="P:DNA recombination"/>
    <property type="evidence" value="ECO:0007669"/>
    <property type="project" value="UniProtKB-KW"/>
</dbReference>
<gene>
    <name evidence="3" type="ORF">BU14_0668s0003</name>
</gene>
<keyword evidence="1" id="KW-0067">ATP-binding</keyword>
<dbReference type="GO" id="GO:0043139">
    <property type="term" value="F:5'-3' DNA helicase activity"/>
    <property type="evidence" value="ECO:0007669"/>
    <property type="project" value="UniProtKB-EC"/>
</dbReference>
<dbReference type="InterPro" id="IPR027417">
    <property type="entry name" value="P-loop_NTPase"/>
</dbReference>
<dbReference type="GO" id="GO:0005524">
    <property type="term" value="F:ATP binding"/>
    <property type="evidence" value="ECO:0007669"/>
    <property type="project" value="UniProtKB-KW"/>
</dbReference>
<dbReference type="Pfam" id="PF05970">
    <property type="entry name" value="PIF1"/>
    <property type="match status" value="1"/>
</dbReference>
<dbReference type="OrthoDB" id="416437at2759"/>
<keyword evidence="1" id="KW-0234">DNA repair</keyword>
<dbReference type="GO" id="GO:0016887">
    <property type="term" value="F:ATP hydrolysis activity"/>
    <property type="evidence" value="ECO:0007669"/>
    <property type="project" value="RHEA"/>
</dbReference>
<dbReference type="CDD" id="cd18809">
    <property type="entry name" value="SF1_C_RecD"/>
    <property type="match status" value="1"/>
</dbReference>
<dbReference type="GO" id="GO:0006281">
    <property type="term" value="P:DNA repair"/>
    <property type="evidence" value="ECO:0007669"/>
    <property type="project" value="UniProtKB-KW"/>
</dbReference>
<comment type="cofactor">
    <cofactor evidence="1">
        <name>Mg(2+)</name>
        <dbReference type="ChEBI" id="CHEBI:18420"/>
    </cofactor>
</comment>
<organism evidence="3 4">
    <name type="scientific">Porphyra umbilicalis</name>
    <name type="common">Purple laver</name>
    <name type="synonym">Red alga</name>
    <dbReference type="NCBI Taxonomy" id="2786"/>
    <lineage>
        <taxon>Eukaryota</taxon>
        <taxon>Rhodophyta</taxon>
        <taxon>Bangiophyceae</taxon>
        <taxon>Bangiales</taxon>
        <taxon>Bangiaceae</taxon>
        <taxon>Porphyra</taxon>
    </lineage>
</organism>
<evidence type="ECO:0000313" key="3">
    <source>
        <dbReference type="EMBL" id="OSX70782.1"/>
    </source>
</evidence>
<dbReference type="SUPFAM" id="SSF52540">
    <property type="entry name" value="P-loop containing nucleoside triphosphate hydrolases"/>
    <property type="match status" value="2"/>
</dbReference>
<protein>
    <recommendedName>
        <fullName evidence="1">ATP-dependent DNA helicase</fullName>
        <ecNumber evidence="1">5.6.2.3</ecNumber>
    </recommendedName>
</protein>